<comment type="caution">
    <text evidence="2">The sequence shown here is derived from an EMBL/GenBank/DDBJ whole genome shotgun (WGS) entry which is preliminary data.</text>
</comment>
<sequence>MPRTGTVRSKIERKIRSRKQQRREYATLTTVALQHAQKIQELITDGLKQIPQLTTTGAVYNDHSNGLQQMGQCHHAEFQAMQTFQAVENPKLFQTVTPVSWAAPQVDPQLESINRATINPINLNMISPQLPKMVMDCDSTMHPTFVAAMALDSNMLPQPSNPVPSTSNVPKMIPPHMVPWSTGNMRFHRDNSHTSSHFVVSEQANCQPNAMWHLEKSIYLSDPNVNCLTSAPGECSPGSRETHAKCTITSKDQVDGLPIRSKINAEIALISTEIHSLQLTLNQESPDRKRASDHATAEGFHKPAENSGNNRDVANASHLRRTCSLSCLRKLCCGS</sequence>
<keyword evidence="3" id="KW-1185">Reference proteome</keyword>
<proteinExistence type="predicted"/>
<dbReference type="AlphaFoldDB" id="A0A1W0XFR5"/>
<feature type="compositionally biased region" description="Basic and acidic residues" evidence="1">
    <location>
        <begin position="285"/>
        <end position="304"/>
    </location>
</feature>
<gene>
    <name evidence="2" type="ORF">BV898_00373</name>
</gene>
<evidence type="ECO:0000313" key="3">
    <source>
        <dbReference type="Proteomes" id="UP000192578"/>
    </source>
</evidence>
<name>A0A1W0XFR5_HYPEX</name>
<evidence type="ECO:0000256" key="1">
    <source>
        <dbReference type="SAM" id="MobiDB-lite"/>
    </source>
</evidence>
<evidence type="ECO:0000313" key="2">
    <source>
        <dbReference type="EMBL" id="OQV26255.1"/>
    </source>
</evidence>
<accession>A0A1W0XFR5</accession>
<dbReference type="Proteomes" id="UP000192578">
    <property type="component" value="Unassembled WGS sequence"/>
</dbReference>
<protein>
    <submittedName>
        <fullName evidence="2">Uncharacterized protein</fullName>
    </submittedName>
</protein>
<feature type="region of interest" description="Disordered" evidence="1">
    <location>
        <begin position="283"/>
        <end position="312"/>
    </location>
</feature>
<dbReference type="EMBL" id="MTYJ01000001">
    <property type="protein sequence ID" value="OQV26255.1"/>
    <property type="molecule type" value="Genomic_DNA"/>
</dbReference>
<feature type="region of interest" description="Disordered" evidence="1">
    <location>
        <begin position="1"/>
        <end position="20"/>
    </location>
</feature>
<organism evidence="2 3">
    <name type="scientific">Hypsibius exemplaris</name>
    <name type="common">Freshwater tardigrade</name>
    <dbReference type="NCBI Taxonomy" id="2072580"/>
    <lineage>
        <taxon>Eukaryota</taxon>
        <taxon>Metazoa</taxon>
        <taxon>Ecdysozoa</taxon>
        <taxon>Tardigrada</taxon>
        <taxon>Eutardigrada</taxon>
        <taxon>Parachela</taxon>
        <taxon>Hypsibioidea</taxon>
        <taxon>Hypsibiidae</taxon>
        <taxon>Hypsibius</taxon>
    </lineage>
</organism>
<reference evidence="3" key="1">
    <citation type="submission" date="2017-01" db="EMBL/GenBank/DDBJ databases">
        <title>Comparative genomics of anhydrobiosis in the tardigrade Hypsibius dujardini.</title>
        <authorList>
            <person name="Yoshida Y."/>
            <person name="Koutsovoulos G."/>
            <person name="Laetsch D."/>
            <person name="Stevens L."/>
            <person name="Kumar S."/>
            <person name="Horikawa D."/>
            <person name="Ishino K."/>
            <person name="Komine S."/>
            <person name="Tomita M."/>
            <person name="Blaxter M."/>
            <person name="Arakawa K."/>
        </authorList>
    </citation>
    <scope>NUCLEOTIDE SEQUENCE [LARGE SCALE GENOMIC DNA]</scope>
    <source>
        <strain evidence="3">Z151</strain>
    </source>
</reference>